<sequence>MTDRPECEGTHLRHADTAGIAMPAPTPKPTSRDDQMESAAGVWTGDSTQVGVWECGPGEFTADRRGNTEVCHIISGSGTVVGDDGVSAEIGPGSLLVLPKGWCGTWTVRETIRKSYVTIV</sequence>
<protein>
    <submittedName>
        <fullName evidence="3">Cupin</fullName>
    </submittedName>
</protein>
<dbReference type="Proteomes" id="UP000466607">
    <property type="component" value="Chromosome"/>
</dbReference>
<dbReference type="Gene3D" id="2.60.120.10">
    <property type="entry name" value="Jelly Rolls"/>
    <property type="match status" value="1"/>
</dbReference>
<reference evidence="3 4" key="1">
    <citation type="journal article" date="2019" name="Emerg. Microbes Infect.">
        <title>Comprehensive subspecies identification of 175 nontuberculous mycobacteria species based on 7547 genomic profiles.</title>
        <authorList>
            <person name="Matsumoto Y."/>
            <person name="Kinjo T."/>
            <person name="Motooka D."/>
            <person name="Nabeya D."/>
            <person name="Jung N."/>
            <person name="Uechi K."/>
            <person name="Horii T."/>
            <person name="Iida T."/>
            <person name="Fujita J."/>
            <person name="Nakamura S."/>
        </authorList>
    </citation>
    <scope>NUCLEOTIDE SEQUENCE [LARGE SCALE GENOMIC DNA]</scope>
    <source>
        <strain evidence="3 4">JCM 17423</strain>
    </source>
</reference>
<name>A0AAD1IGZ5_9MYCO</name>
<feature type="domain" description="(S)-ureidoglycine aminohydrolase cupin" evidence="2">
    <location>
        <begin position="47"/>
        <end position="116"/>
    </location>
</feature>
<gene>
    <name evidence="3" type="ORF">MLIT_06870</name>
</gene>
<accession>A0AAD1IGZ5</accession>
<dbReference type="InterPro" id="IPR014710">
    <property type="entry name" value="RmlC-like_jellyroll"/>
</dbReference>
<dbReference type="PANTHER" id="PTHR40943:SF1">
    <property type="entry name" value="CYTOPLASMIC PROTEIN"/>
    <property type="match status" value="1"/>
</dbReference>
<dbReference type="Pfam" id="PF05899">
    <property type="entry name" value="Cupin_3"/>
    <property type="match status" value="1"/>
</dbReference>
<feature type="compositionally biased region" description="Basic and acidic residues" evidence="1">
    <location>
        <begin position="1"/>
        <end position="16"/>
    </location>
</feature>
<evidence type="ECO:0000313" key="4">
    <source>
        <dbReference type="Proteomes" id="UP000466607"/>
    </source>
</evidence>
<proteinExistence type="predicted"/>
<organism evidence="3 4">
    <name type="scientific">Mycolicibacterium litorale</name>
    <dbReference type="NCBI Taxonomy" id="758802"/>
    <lineage>
        <taxon>Bacteria</taxon>
        <taxon>Bacillati</taxon>
        <taxon>Actinomycetota</taxon>
        <taxon>Actinomycetes</taxon>
        <taxon>Mycobacteriales</taxon>
        <taxon>Mycobacteriaceae</taxon>
        <taxon>Mycolicibacterium</taxon>
    </lineage>
</organism>
<evidence type="ECO:0000256" key="1">
    <source>
        <dbReference type="SAM" id="MobiDB-lite"/>
    </source>
</evidence>
<keyword evidence="4" id="KW-1185">Reference proteome</keyword>
<evidence type="ECO:0000259" key="2">
    <source>
        <dbReference type="Pfam" id="PF05899"/>
    </source>
</evidence>
<dbReference type="AlphaFoldDB" id="A0AAD1IGZ5"/>
<feature type="region of interest" description="Disordered" evidence="1">
    <location>
        <begin position="1"/>
        <end position="38"/>
    </location>
</feature>
<evidence type="ECO:0000313" key="3">
    <source>
        <dbReference type="EMBL" id="BBY15095.1"/>
    </source>
</evidence>
<dbReference type="EMBL" id="AP022586">
    <property type="protein sequence ID" value="BBY15095.1"/>
    <property type="molecule type" value="Genomic_DNA"/>
</dbReference>
<dbReference type="InterPro" id="IPR011051">
    <property type="entry name" value="RmlC_Cupin_sf"/>
</dbReference>
<dbReference type="RefSeq" id="WP_234880324.1">
    <property type="nucleotide sequence ID" value="NZ_AP022586.1"/>
</dbReference>
<dbReference type="PANTHER" id="PTHR40943">
    <property type="entry name" value="CYTOPLASMIC PROTEIN-RELATED"/>
    <property type="match status" value="1"/>
</dbReference>
<dbReference type="SUPFAM" id="SSF51182">
    <property type="entry name" value="RmlC-like cupins"/>
    <property type="match status" value="1"/>
</dbReference>
<dbReference type="InterPro" id="IPR008579">
    <property type="entry name" value="UGlyAH_Cupin_dom"/>
</dbReference>